<accession>A0A315ZRX1</accession>
<name>A0A315ZRX1_9ACTN</name>
<dbReference type="OrthoDB" id="256869at2"/>
<dbReference type="SUPFAM" id="SSF51735">
    <property type="entry name" value="NAD(P)-binding Rossmann-fold domains"/>
    <property type="match status" value="1"/>
</dbReference>
<comment type="similarity">
    <text evidence="1">Belongs to the Gfo/Idh/MocA family.</text>
</comment>
<feature type="domain" description="Gfo/Idh/MocA-like oxidoreductase N-terminal" evidence="3">
    <location>
        <begin position="18"/>
        <end position="141"/>
    </location>
</feature>
<dbReference type="AlphaFoldDB" id="A0A315ZRX1"/>
<sequence>MTTTSTPTSAPGTPSGPVRIGLIGSGRIGQVHAASIHRAEGAVLQVVADPFVAGAESVVARFGSGQTRATTDALEAIAAEDVDAVVVASPTSTHVDLIAACLDAGKPVLCEKPIDLDITRVDGLRERAAAARAAGLPVALGFNRRFDPHFAELHRRVAAGEIGALEQLTIISRDPAPAPEDYIKVSGGIFRDMTIHDFDTARWFVPDVVAVTAVGLRQFSDVIAKHDDYDGAVVTLVGAGGQSVTIINSRHCAAGYDQRLEAAGPLGTLSVGNVTDTLVRSSTGASGEAGAPFQTFFLERYAQAYSAELESFLAAVRGAELTGPGFEDGRAALVLADAAGVSAREGRTVRVDLSA</sequence>
<dbReference type="Pfam" id="PF01408">
    <property type="entry name" value="GFO_IDH_MocA"/>
    <property type="match status" value="1"/>
</dbReference>
<dbReference type="GO" id="GO:0016491">
    <property type="term" value="F:oxidoreductase activity"/>
    <property type="evidence" value="ECO:0007669"/>
    <property type="project" value="UniProtKB-KW"/>
</dbReference>
<dbReference type="EMBL" id="QGDQ01000035">
    <property type="protein sequence ID" value="PWJ47740.1"/>
    <property type="molecule type" value="Genomic_DNA"/>
</dbReference>
<proteinExistence type="inferred from homology"/>
<evidence type="ECO:0000259" key="3">
    <source>
        <dbReference type="Pfam" id="PF01408"/>
    </source>
</evidence>
<gene>
    <name evidence="5" type="ORF">BXY45_13543</name>
</gene>
<comment type="caution">
    <text evidence="5">The sequence shown here is derived from an EMBL/GenBank/DDBJ whole genome shotgun (WGS) entry which is preliminary data.</text>
</comment>
<dbReference type="InterPro" id="IPR036291">
    <property type="entry name" value="NAD(P)-bd_dom_sf"/>
</dbReference>
<keyword evidence="2" id="KW-0560">Oxidoreductase</keyword>
<evidence type="ECO:0000256" key="1">
    <source>
        <dbReference type="ARBA" id="ARBA00010928"/>
    </source>
</evidence>
<evidence type="ECO:0000313" key="5">
    <source>
        <dbReference type="EMBL" id="PWJ47740.1"/>
    </source>
</evidence>
<dbReference type="PANTHER" id="PTHR42840">
    <property type="entry name" value="NAD(P)-BINDING ROSSMANN-FOLD SUPERFAMILY PROTEIN-RELATED"/>
    <property type="match status" value="1"/>
</dbReference>
<dbReference type="RefSeq" id="WP_109776303.1">
    <property type="nucleotide sequence ID" value="NZ_QGDQ01000035.1"/>
</dbReference>
<dbReference type="Proteomes" id="UP000245469">
    <property type="component" value="Unassembled WGS sequence"/>
</dbReference>
<feature type="domain" description="GFO/IDH/MocA-like oxidoreductase" evidence="4">
    <location>
        <begin position="150"/>
        <end position="269"/>
    </location>
</feature>
<dbReference type="PANTHER" id="PTHR42840:SF3">
    <property type="entry name" value="BINDING ROSSMANN FOLD OXIDOREDUCTASE, PUTATIVE (AFU_ORTHOLOGUE AFUA_2G10240)-RELATED"/>
    <property type="match status" value="1"/>
</dbReference>
<dbReference type="SUPFAM" id="SSF55347">
    <property type="entry name" value="Glyceraldehyde-3-phosphate dehydrogenase-like, C-terminal domain"/>
    <property type="match status" value="1"/>
</dbReference>
<dbReference type="GO" id="GO:0005737">
    <property type="term" value="C:cytoplasm"/>
    <property type="evidence" value="ECO:0007669"/>
    <property type="project" value="TreeGrafter"/>
</dbReference>
<evidence type="ECO:0000256" key="2">
    <source>
        <dbReference type="ARBA" id="ARBA00023002"/>
    </source>
</evidence>
<keyword evidence="6" id="KW-1185">Reference proteome</keyword>
<evidence type="ECO:0000259" key="4">
    <source>
        <dbReference type="Pfam" id="PF22725"/>
    </source>
</evidence>
<dbReference type="InterPro" id="IPR000683">
    <property type="entry name" value="Gfo/Idh/MocA-like_OxRdtase_N"/>
</dbReference>
<dbReference type="InterPro" id="IPR055170">
    <property type="entry name" value="GFO_IDH_MocA-like_dom"/>
</dbReference>
<reference evidence="5 6" key="1">
    <citation type="submission" date="2018-03" db="EMBL/GenBank/DDBJ databases">
        <title>Genomic Encyclopedia of Archaeal and Bacterial Type Strains, Phase II (KMG-II): from individual species to whole genera.</title>
        <authorList>
            <person name="Goeker M."/>
        </authorList>
    </citation>
    <scope>NUCLEOTIDE SEQUENCE [LARGE SCALE GENOMIC DNA]</scope>
    <source>
        <strain evidence="5 6">DSM 44889</strain>
    </source>
</reference>
<protein>
    <submittedName>
        <fullName evidence="5">Myo-inositol 2-dehydrogenase/D-chiro-inositol 1-dehydrogenase</fullName>
    </submittedName>
</protein>
<organism evidence="5 6">
    <name type="scientific">Quadrisphaera granulorum</name>
    <dbReference type="NCBI Taxonomy" id="317664"/>
    <lineage>
        <taxon>Bacteria</taxon>
        <taxon>Bacillati</taxon>
        <taxon>Actinomycetota</taxon>
        <taxon>Actinomycetes</taxon>
        <taxon>Kineosporiales</taxon>
        <taxon>Kineosporiaceae</taxon>
        <taxon>Quadrisphaera</taxon>
    </lineage>
</organism>
<dbReference type="Pfam" id="PF22725">
    <property type="entry name" value="GFO_IDH_MocA_C3"/>
    <property type="match status" value="1"/>
</dbReference>
<dbReference type="GO" id="GO:0000166">
    <property type="term" value="F:nucleotide binding"/>
    <property type="evidence" value="ECO:0007669"/>
    <property type="project" value="InterPro"/>
</dbReference>
<dbReference type="Gene3D" id="3.40.50.720">
    <property type="entry name" value="NAD(P)-binding Rossmann-like Domain"/>
    <property type="match status" value="1"/>
</dbReference>
<dbReference type="Gene3D" id="3.30.360.10">
    <property type="entry name" value="Dihydrodipicolinate Reductase, domain 2"/>
    <property type="match status" value="1"/>
</dbReference>
<evidence type="ECO:0000313" key="6">
    <source>
        <dbReference type="Proteomes" id="UP000245469"/>
    </source>
</evidence>
<dbReference type="GO" id="GO:0006740">
    <property type="term" value="P:NADPH regeneration"/>
    <property type="evidence" value="ECO:0007669"/>
    <property type="project" value="TreeGrafter"/>
</dbReference>